<feature type="non-terminal residue" evidence="1">
    <location>
        <position position="1"/>
    </location>
</feature>
<gene>
    <name evidence="1" type="ORF">JAAARDRAFT_137147</name>
</gene>
<protein>
    <submittedName>
        <fullName evidence="1">Uncharacterized protein</fullName>
    </submittedName>
</protein>
<dbReference type="AlphaFoldDB" id="A0A067PEL8"/>
<proteinExistence type="predicted"/>
<dbReference type="OrthoDB" id="3191568at2759"/>
<keyword evidence="2" id="KW-1185">Reference proteome</keyword>
<accession>A0A067PEL8</accession>
<reference evidence="2" key="1">
    <citation type="journal article" date="2014" name="Proc. Natl. Acad. Sci. U.S.A.">
        <title>Extensive sampling of basidiomycete genomes demonstrates inadequacy of the white-rot/brown-rot paradigm for wood decay fungi.</title>
        <authorList>
            <person name="Riley R."/>
            <person name="Salamov A.A."/>
            <person name="Brown D.W."/>
            <person name="Nagy L.G."/>
            <person name="Floudas D."/>
            <person name="Held B.W."/>
            <person name="Levasseur A."/>
            <person name="Lombard V."/>
            <person name="Morin E."/>
            <person name="Otillar R."/>
            <person name="Lindquist E.A."/>
            <person name="Sun H."/>
            <person name="LaButti K.M."/>
            <person name="Schmutz J."/>
            <person name="Jabbour D."/>
            <person name="Luo H."/>
            <person name="Baker S.E."/>
            <person name="Pisabarro A.G."/>
            <person name="Walton J.D."/>
            <person name="Blanchette R.A."/>
            <person name="Henrissat B."/>
            <person name="Martin F."/>
            <person name="Cullen D."/>
            <person name="Hibbett D.S."/>
            <person name="Grigoriev I.V."/>
        </authorList>
    </citation>
    <scope>NUCLEOTIDE SEQUENCE [LARGE SCALE GENOMIC DNA]</scope>
    <source>
        <strain evidence="2">MUCL 33604</strain>
    </source>
</reference>
<dbReference type="Proteomes" id="UP000027265">
    <property type="component" value="Unassembled WGS sequence"/>
</dbReference>
<evidence type="ECO:0000313" key="1">
    <source>
        <dbReference type="EMBL" id="KDQ53358.1"/>
    </source>
</evidence>
<organism evidence="1 2">
    <name type="scientific">Jaapia argillacea MUCL 33604</name>
    <dbReference type="NCBI Taxonomy" id="933084"/>
    <lineage>
        <taxon>Eukaryota</taxon>
        <taxon>Fungi</taxon>
        <taxon>Dikarya</taxon>
        <taxon>Basidiomycota</taxon>
        <taxon>Agaricomycotina</taxon>
        <taxon>Agaricomycetes</taxon>
        <taxon>Agaricomycetidae</taxon>
        <taxon>Jaapiales</taxon>
        <taxon>Jaapiaceae</taxon>
        <taxon>Jaapia</taxon>
    </lineage>
</organism>
<dbReference type="HOGENOM" id="CLU_098000_0_0_1"/>
<sequence length="178" mass="19577">SPPSIYGALPYPTPISPPLPDTVNFAFTHLEPTILNSTFVNSRQEPVGSVYTDSLRVFTLLKDNDRRSMAMVEWRMDGGPAVEIRGVVKQQRVGKWLPLSDDARSRTMKVNAVSYVWTKKGDYICLCSAADSTSFVITRITKTPTCINLEMSQVAIGLGLLEPCVVAAVLLLCGRKLD</sequence>
<dbReference type="InParanoid" id="A0A067PEL8"/>
<evidence type="ECO:0000313" key="2">
    <source>
        <dbReference type="Proteomes" id="UP000027265"/>
    </source>
</evidence>
<name>A0A067PEL8_9AGAM</name>
<dbReference type="EMBL" id="KL197734">
    <property type="protein sequence ID" value="KDQ53358.1"/>
    <property type="molecule type" value="Genomic_DNA"/>
</dbReference>